<reference evidence="2 3" key="1">
    <citation type="submission" date="2019-07" db="EMBL/GenBank/DDBJ databases">
        <title>Genome assembly of two rare yeast pathogens: Diutina rugosa and Trichomonascus ciferrii.</title>
        <authorList>
            <person name="Mixao V."/>
            <person name="Saus E."/>
            <person name="Hansen A."/>
            <person name="Lass-Flor C."/>
            <person name="Gabaldon T."/>
        </authorList>
    </citation>
    <scope>NUCLEOTIDE SEQUENCE [LARGE SCALE GENOMIC DNA]</scope>
    <source>
        <strain evidence="2 3">CBS 613</strain>
    </source>
</reference>
<dbReference type="AlphaFoldDB" id="A0A642UPF5"/>
<dbReference type="SUPFAM" id="SSF53474">
    <property type="entry name" value="alpha/beta-Hydrolases"/>
    <property type="match status" value="1"/>
</dbReference>
<comment type="caution">
    <text evidence="2">The sequence shown here is derived from an EMBL/GenBank/DDBJ whole genome shotgun (WGS) entry which is preliminary data.</text>
</comment>
<evidence type="ECO:0000313" key="3">
    <source>
        <dbReference type="Proteomes" id="UP000449547"/>
    </source>
</evidence>
<keyword evidence="3" id="KW-1185">Reference proteome</keyword>
<sequence length="376" mass="42728">MKLSPETSPNYSYCLKYARGHTPRAPGATTNPHDHLDICYRKYTTKRPISGQKLNLVFCHGNGMNKGIWHVLIDQLYGNYPQLNTVLAFDHAPYGDSALANRTRLGPGFRWRDGAKDIAQATVAEPAFLDPNAINVIIGHSMGGCISLMVVEYEPRLFQGAIVINPVAVADEAWVKRMEWYLPMLRKRGYLQDTIDTSSSPGPWVDQVLQWFKTKSFYHRFDPQVLNNLVHDEVSGVYEDDRSYSEIKFKTTTRAQEEGYASSPSNALEAMTVYGSITVPIYHICGRQDTVRRGLVESLRRRVPVVEYVDVPGCFHLMHGEQPGITYEYVSGYIRKILANPGERPITDKATQAQFGDHYREKYYEYRTEGFINGKL</sequence>
<dbReference type="Pfam" id="PF12697">
    <property type="entry name" value="Abhydrolase_6"/>
    <property type="match status" value="1"/>
</dbReference>
<dbReference type="OMA" id="RTEGFIN"/>
<feature type="domain" description="AB hydrolase-1" evidence="1">
    <location>
        <begin position="56"/>
        <end position="323"/>
    </location>
</feature>
<dbReference type="PANTHER" id="PTHR46438">
    <property type="entry name" value="ALPHA/BETA-HYDROLASES SUPERFAMILY PROTEIN"/>
    <property type="match status" value="1"/>
</dbReference>
<gene>
    <name evidence="2" type="ORF">DIURU_002581</name>
</gene>
<dbReference type="OrthoDB" id="94039at2759"/>
<evidence type="ECO:0000259" key="1">
    <source>
        <dbReference type="Pfam" id="PF12697"/>
    </source>
</evidence>
<protein>
    <recommendedName>
        <fullName evidence="1">AB hydrolase-1 domain-containing protein</fullName>
    </recommendedName>
</protein>
<name>A0A642UPF5_DIURU</name>
<dbReference type="InterPro" id="IPR000073">
    <property type="entry name" value="AB_hydrolase_1"/>
</dbReference>
<dbReference type="EMBL" id="SWFT01000076">
    <property type="protein sequence ID" value="KAA8902980.1"/>
    <property type="molecule type" value="Genomic_DNA"/>
</dbReference>
<organism evidence="2 3">
    <name type="scientific">Diutina rugosa</name>
    <name type="common">Yeast</name>
    <name type="synonym">Candida rugosa</name>
    <dbReference type="NCBI Taxonomy" id="5481"/>
    <lineage>
        <taxon>Eukaryota</taxon>
        <taxon>Fungi</taxon>
        <taxon>Dikarya</taxon>
        <taxon>Ascomycota</taxon>
        <taxon>Saccharomycotina</taxon>
        <taxon>Pichiomycetes</taxon>
        <taxon>Debaryomycetaceae</taxon>
        <taxon>Diutina</taxon>
    </lineage>
</organism>
<accession>A0A642UPF5</accession>
<dbReference type="RefSeq" id="XP_034012596.1">
    <property type="nucleotide sequence ID" value="XM_034155248.1"/>
</dbReference>
<dbReference type="Proteomes" id="UP000449547">
    <property type="component" value="Unassembled WGS sequence"/>
</dbReference>
<dbReference type="Gene3D" id="3.40.50.1820">
    <property type="entry name" value="alpha/beta hydrolase"/>
    <property type="match status" value="1"/>
</dbReference>
<dbReference type="VEuPathDB" id="FungiDB:DIURU_002581"/>
<dbReference type="GeneID" id="54781232"/>
<proteinExistence type="predicted"/>
<evidence type="ECO:0000313" key="2">
    <source>
        <dbReference type="EMBL" id="KAA8902980.1"/>
    </source>
</evidence>
<dbReference type="InterPro" id="IPR029058">
    <property type="entry name" value="AB_hydrolase_fold"/>
</dbReference>
<dbReference type="PANTHER" id="PTHR46438:SF11">
    <property type="entry name" value="LIPASE-RELATED"/>
    <property type="match status" value="1"/>
</dbReference>